<dbReference type="RefSeq" id="WP_165116148.1">
    <property type="nucleotide sequence ID" value="NZ_JAAKZG010000003.1"/>
</dbReference>
<dbReference type="SUPFAM" id="SSF56601">
    <property type="entry name" value="beta-lactamase/transpeptidase-like"/>
    <property type="match status" value="1"/>
</dbReference>
<keyword evidence="1" id="KW-0812">Transmembrane</keyword>
<name>A0A7C9R650_9HYPH</name>
<comment type="caution">
    <text evidence="3">The sequence shown here is derived from an EMBL/GenBank/DDBJ whole genome shotgun (WGS) entry which is preliminary data.</text>
</comment>
<gene>
    <name evidence="3" type="ORF">G6N74_08055</name>
</gene>
<sequence length="462" mass="48939">MRIFLRIVKWLLSLIVLAVAALAGWLYFAPPELIRVGSGYAAKMVCSNVFVAGRDANEVLKVDVQAPGHPLLRLMSVSVDTEAGTVSAGLFGIFGKSLSVARDNGGCAAAPDGDIAAAKAFALEPPAEVTQTDALWPQGERVEPSQNPAVTAILDDAGATGPGMRAVVVVKNGRVVGERYGEGFSASTPLLGWSMTKTVTAAIIGTVVKDGKMTTDATGLFEPWKADGRAKISLADMMAMSSGLEFNEDYGDVTDVTKMLYLEPDMSAFASAKPLVGEVGKVWSYSSGTTVMLSKLWQNAVGDKAQALAWPRKALFDPLGMNTAVLETDARGTFVGSSYLYATAHDWARFGQFLADDGVWNGAQILPTGFVSWMREEAPASEGEYGRGQLWLQGPEGSGSVQDDPDVGIELPADTFWMQGHDGQSVAIIPSQKLIVVRLGLTPAKLGYKPQAMVAALAKALE</sequence>
<feature type="transmembrane region" description="Helical" evidence="1">
    <location>
        <begin position="7"/>
        <end position="28"/>
    </location>
</feature>
<proteinExistence type="predicted"/>
<reference evidence="3 4" key="1">
    <citation type="submission" date="2020-02" db="EMBL/GenBank/DDBJ databases">
        <title>Genome sequence of the type strain CGMCC 1.15528 of Mesorhizobium zhangyense.</title>
        <authorList>
            <person name="Gao J."/>
            <person name="Sun J."/>
        </authorList>
    </citation>
    <scope>NUCLEOTIDE SEQUENCE [LARGE SCALE GENOMIC DNA]</scope>
    <source>
        <strain evidence="3 4">CGMCC 1.15528</strain>
    </source>
</reference>
<dbReference type="InterPro" id="IPR050789">
    <property type="entry name" value="Diverse_Enzym_Activities"/>
</dbReference>
<feature type="domain" description="Beta-lactamase-related" evidence="2">
    <location>
        <begin position="166"/>
        <end position="439"/>
    </location>
</feature>
<protein>
    <submittedName>
        <fullName evidence="3">Serine hydrolase</fullName>
    </submittedName>
</protein>
<dbReference type="InterPro" id="IPR012338">
    <property type="entry name" value="Beta-lactam/transpept-like"/>
</dbReference>
<dbReference type="Pfam" id="PF00144">
    <property type="entry name" value="Beta-lactamase"/>
    <property type="match status" value="1"/>
</dbReference>
<accession>A0A7C9R650</accession>
<dbReference type="AlphaFoldDB" id="A0A7C9R650"/>
<keyword evidence="1" id="KW-0472">Membrane</keyword>
<dbReference type="Gene3D" id="3.40.710.10">
    <property type="entry name" value="DD-peptidase/beta-lactamase superfamily"/>
    <property type="match status" value="1"/>
</dbReference>
<dbReference type="PANTHER" id="PTHR43283">
    <property type="entry name" value="BETA-LACTAMASE-RELATED"/>
    <property type="match status" value="1"/>
</dbReference>
<evidence type="ECO:0000256" key="1">
    <source>
        <dbReference type="SAM" id="Phobius"/>
    </source>
</evidence>
<evidence type="ECO:0000313" key="3">
    <source>
        <dbReference type="EMBL" id="NGN41014.1"/>
    </source>
</evidence>
<dbReference type="PANTHER" id="PTHR43283:SF7">
    <property type="entry name" value="BETA-LACTAMASE-RELATED DOMAIN-CONTAINING PROTEIN"/>
    <property type="match status" value="1"/>
</dbReference>
<evidence type="ECO:0000259" key="2">
    <source>
        <dbReference type="Pfam" id="PF00144"/>
    </source>
</evidence>
<organism evidence="3 4">
    <name type="scientific">Mesorhizobium zhangyense</name>
    <dbReference type="NCBI Taxonomy" id="1776730"/>
    <lineage>
        <taxon>Bacteria</taxon>
        <taxon>Pseudomonadati</taxon>
        <taxon>Pseudomonadota</taxon>
        <taxon>Alphaproteobacteria</taxon>
        <taxon>Hyphomicrobiales</taxon>
        <taxon>Phyllobacteriaceae</taxon>
        <taxon>Mesorhizobium</taxon>
    </lineage>
</organism>
<dbReference type="InterPro" id="IPR001466">
    <property type="entry name" value="Beta-lactam-related"/>
</dbReference>
<keyword evidence="1" id="KW-1133">Transmembrane helix</keyword>
<keyword evidence="3" id="KW-0378">Hydrolase</keyword>
<dbReference type="Proteomes" id="UP000481252">
    <property type="component" value="Unassembled WGS sequence"/>
</dbReference>
<dbReference type="GO" id="GO:0016787">
    <property type="term" value="F:hydrolase activity"/>
    <property type="evidence" value="ECO:0007669"/>
    <property type="project" value="UniProtKB-KW"/>
</dbReference>
<evidence type="ECO:0000313" key="4">
    <source>
        <dbReference type="Proteomes" id="UP000481252"/>
    </source>
</evidence>
<dbReference type="EMBL" id="JAAKZG010000003">
    <property type="protein sequence ID" value="NGN41014.1"/>
    <property type="molecule type" value="Genomic_DNA"/>
</dbReference>
<keyword evidence="4" id="KW-1185">Reference proteome</keyword>